<gene>
    <name evidence="8" type="ORF">COMA1_11616</name>
</gene>
<keyword evidence="3 6" id="KW-0479">Metal-binding</keyword>
<evidence type="ECO:0000256" key="1">
    <source>
        <dbReference type="ARBA" id="ARBA00004196"/>
    </source>
</evidence>
<protein>
    <submittedName>
        <fullName evidence="8">Di-heme cytochrome-c peroxidase</fullName>
    </submittedName>
</protein>
<name>A0A0S4LEH0_9BACT</name>
<dbReference type="Proteomes" id="UP000199032">
    <property type="component" value="Unassembled WGS sequence"/>
</dbReference>
<comment type="subcellular location">
    <subcellularLocation>
        <location evidence="1">Cell envelope</location>
    </subcellularLocation>
</comment>
<proteinExistence type="predicted"/>
<dbReference type="Gene3D" id="1.10.760.10">
    <property type="entry name" value="Cytochrome c-like domain"/>
    <property type="match status" value="2"/>
</dbReference>
<evidence type="ECO:0000256" key="3">
    <source>
        <dbReference type="ARBA" id="ARBA00022723"/>
    </source>
</evidence>
<evidence type="ECO:0000313" key="8">
    <source>
        <dbReference type="EMBL" id="CUS34283.1"/>
    </source>
</evidence>
<dbReference type="GO" id="GO:0020037">
    <property type="term" value="F:heme binding"/>
    <property type="evidence" value="ECO:0007669"/>
    <property type="project" value="InterPro"/>
</dbReference>
<dbReference type="RefSeq" id="WP_090746150.1">
    <property type="nucleotide sequence ID" value="NZ_CZQA01000001.1"/>
</dbReference>
<dbReference type="STRING" id="1742972.COMA1_11616"/>
<dbReference type="GO" id="GO:0046872">
    <property type="term" value="F:metal ion binding"/>
    <property type="evidence" value="ECO:0007669"/>
    <property type="project" value="UniProtKB-KW"/>
</dbReference>
<organism evidence="8 9">
    <name type="scientific">Candidatus Nitrospira nitrosa</name>
    <dbReference type="NCBI Taxonomy" id="1742972"/>
    <lineage>
        <taxon>Bacteria</taxon>
        <taxon>Pseudomonadati</taxon>
        <taxon>Nitrospirota</taxon>
        <taxon>Nitrospiria</taxon>
        <taxon>Nitrospirales</taxon>
        <taxon>Nitrospiraceae</taxon>
        <taxon>Nitrospira</taxon>
    </lineage>
</organism>
<dbReference type="Pfam" id="PF03150">
    <property type="entry name" value="CCP_MauG"/>
    <property type="match status" value="1"/>
</dbReference>
<dbReference type="SUPFAM" id="SSF46626">
    <property type="entry name" value="Cytochrome c"/>
    <property type="match status" value="2"/>
</dbReference>
<dbReference type="PANTHER" id="PTHR30600">
    <property type="entry name" value="CYTOCHROME C PEROXIDASE-RELATED"/>
    <property type="match status" value="1"/>
</dbReference>
<keyword evidence="2 6" id="KW-0349">Heme</keyword>
<dbReference type="GO" id="GO:0009055">
    <property type="term" value="F:electron transfer activity"/>
    <property type="evidence" value="ECO:0007669"/>
    <property type="project" value="InterPro"/>
</dbReference>
<dbReference type="OrthoDB" id="9805202at2"/>
<keyword evidence="8" id="KW-0575">Peroxidase</keyword>
<dbReference type="AlphaFoldDB" id="A0A0S4LEH0"/>
<evidence type="ECO:0000313" key="9">
    <source>
        <dbReference type="Proteomes" id="UP000199032"/>
    </source>
</evidence>
<feature type="domain" description="Cytochrome c" evidence="7">
    <location>
        <begin position="425"/>
        <end position="607"/>
    </location>
</feature>
<sequence>MTSRRLSIGLGIVSILCSSTLYALTGDGTIPRVLNPPATSDSTNLPGDLRGVPVPGPSDQDLAEYVKDKQAAIALGKAFFWDMQIGSDGVQACASCHFRAGADPRSKNQLSPGLKHVPQQDLTFKTGGPNYQLTGSEFPLTRLAIAGQRGALDQGSDSNDVVSSQGIPFLNQGQDPLGYQVGRLKTRRVEPRNTPSIINAVFYHRQFWDGRAENLFNGVNPLGARDPEARVMASVGGTLVEVPVALVNSSLASQAVGPIVSEIEMAEPGRTAQDIARDLRKGKRSRHLGRRIHGSRPLQQQLVDPSDSVLGPLSRYPQRGLRMNSYNQMIRTAFQEKYWQSEKFVQVAEDGTVSIVDQRDRNRNTDEFSLLEYNFALFFGLSVQLYEATLVSDDTPWDRFRREHPSASDAALNPWTNTNPVYISRFALFGAHLFNDRTRGANNLRCSNCHESAELTDASVRRIGLAANGPVRNRDGNVIDKGFNNIGLRPTDDDLGVGANDAFGPLSHSKRLFPGSLPASFDGAVVTKGFGLEGAFKVPSLRNVALTAPYFHNGDTPSLREAVLLYSRGGNVSPITQRDGTPIEPLGVANMTSDEADAVVAWLEALTDERVRIAAAPFDHPQLFVPNGHPGDHRQVERGKPGFAKDDLLEIPMTGAAGGPPLPGFLEGVFGPH</sequence>
<dbReference type="InterPro" id="IPR051395">
    <property type="entry name" value="Cytochrome_c_Peroxidase/MauG"/>
</dbReference>
<feature type="domain" description="Cytochrome c" evidence="7">
    <location>
        <begin position="71"/>
        <end position="255"/>
    </location>
</feature>
<dbReference type="PROSITE" id="PS51007">
    <property type="entry name" value="CYTC"/>
    <property type="match status" value="2"/>
</dbReference>
<dbReference type="InterPro" id="IPR004852">
    <property type="entry name" value="Di-haem_cyt_c_peroxidsae"/>
</dbReference>
<dbReference type="GO" id="GO:0004130">
    <property type="term" value="F:cytochrome-c peroxidase activity"/>
    <property type="evidence" value="ECO:0007669"/>
    <property type="project" value="TreeGrafter"/>
</dbReference>
<evidence type="ECO:0000256" key="5">
    <source>
        <dbReference type="ARBA" id="ARBA00023004"/>
    </source>
</evidence>
<evidence type="ECO:0000256" key="6">
    <source>
        <dbReference type="PROSITE-ProRule" id="PRU00433"/>
    </source>
</evidence>
<reference evidence="8 9" key="1">
    <citation type="submission" date="2015-10" db="EMBL/GenBank/DDBJ databases">
        <authorList>
            <person name="Gilbert D.G."/>
        </authorList>
    </citation>
    <scope>NUCLEOTIDE SEQUENCE [LARGE SCALE GENOMIC DNA]</scope>
    <source>
        <strain evidence="8">COMA1</strain>
    </source>
</reference>
<dbReference type="EMBL" id="CZQA01000001">
    <property type="protein sequence ID" value="CUS34283.1"/>
    <property type="molecule type" value="Genomic_DNA"/>
</dbReference>
<keyword evidence="5 6" id="KW-0408">Iron</keyword>
<evidence type="ECO:0000256" key="4">
    <source>
        <dbReference type="ARBA" id="ARBA00023002"/>
    </source>
</evidence>
<evidence type="ECO:0000256" key="2">
    <source>
        <dbReference type="ARBA" id="ARBA00022617"/>
    </source>
</evidence>
<accession>A0A0S4LEH0</accession>
<evidence type="ECO:0000259" key="7">
    <source>
        <dbReference type="PROSITE" id="PS51007"/>
    </source>
</evidence>
<dbReference type="GO" id="GO:0030313">
    <property type="term" value="C:cell envelope"/>
    <property type="evidence" value="ECO:0007669"/>
    <property type="project" value="UniProtKB-SubCell"/>
</dbReference>
<dbReference type="InterPro" id="IPR009056">
    <property type="entry name" value="Cyt_c-like_dom"/>
</dbReference>
<keyword evidence="9" id="KW-1185">Reference proteome</keyword>
<dbReference type="InterPro" id="IPR036909">
    <property type="entry name" value="Cyt_c-like_dom_sf"/>
</dbReference>
<keyword evidence="4" id="KW-0560">Oxidoreductase</keyword>